<sequence length="261" mass="28552">MLLQAAKSAADAVPTPLPQARAVTSSSLLLTESQQSIGGPPSLIERLSLREREQVLKQGRRKVLNRGQTLFSQGAKHDGIFLVESGRIRVFYTSPQGREITLAYWHVGNFVGGPEVFDTGVHQWSGVAASNASVIQLPGKELRTLVAEIPNLAIGLIEGLSFKGKCYSALAQMLGTRSITERLAHLLLHLVDLYGVDDPEGKVIAAAFTHADIAHMVGATRQWVTISLKRMQEKRIVQTRRSQIVVCRPDLLEEMRGQAAD</sequence>
<comment type="caution">
    <text evidence="6">The sequence shown here is derived from an EMBL/GenBank/DDBJ whole genome shotgun (WGS) entry which is preliminary data.</text>
</comment>
<dbReference type="PANTHER" id="PTHR24567">
    <property type="entry name" value="CRP FAMILY TRANSCRIPTIONAL REGULATORY PROTEIN"/>
    <property type="match status" value="1"/>
</dbReference>
<evidence type="ECO:0000256" key="2">
    <source>
        <dbReference type="ARBA" id="ARBA00023125"/>
    </source>
</evidence>
<accession>A0ABX2CJG4</accession>
<dbReference type="PROSITE" id="PS51063">
    <property type="entry name" value="HTH_CRP_2"/>
    <property type="match status" value="1"/>
</dbReference>
<dbReference type="InterPro" id="IPR014710">
    <property type="entry name" value="RmlC-like_jellyroll"/>
</dbReference>
<dbReference type="PANTHER" id="PTHR24567:SF68">
    <property type="entry name" value="DNA-BINDING TRANSCRIPTIONAL DUAL REGULATOR CRP"/>
    <property type="match status" value="1"/>
</dbReference>
<evidence type="ECO:0000256" key="3">
    <source>
        <dbReference type="ARBA" id="ARBA00023163"/>
    </source>
</evidence>
<name>A0ABX2CJG4_9BRAD</name>
<dbReference type="SUPFAM" id="SSF46785">
    <property type="entry name" value="Winged helix' DNA-binding domain"/>
    <property type="match status" value="1"/>
</dbReference>
<dbReference type="SUPFAM" id="SSF51206">
    <property type="entry name" value="cAMP-binding domain-like"/>
    <property type="match status" value="1"/>
</dbReference>
<proteinExistence type="predicted"/>
<feature type="domain" description="HTH crp-type" evidence="5">
    <location>
        <begin position="177"/>
        <end position="250"/>
    </location>
</feature>
<dbReference type="CDD" id="cd00038">
    <property type="entry name" value="CAP_ED"/>
    <property type="match status" value="1"/>
</dbReference>
<dbReference type="InterPro" id="IPR036390">
    <property type="entry name" value="WH_DNA-bd_sf"/>
</dbReference>
<keyword evidence="2" id="KW-0238">DNA-binding</keyword>
<gene>
    <name evidence="6" type="ORF">HL667_25180</name>
</gene>
<dbReference type="EMBL" id="JABFDN010000010">
    <property type="protein sequence ID" value="NPU68318.1"/>
    <property type="molecule type" value="Genomic_DNA"/>
</dbReference>
<reference evidence="6" key="1">
    <citation type="submission" date="2020-05" db="EMBL/GenBank/DDBJ databases">
        <title>Nod-independent and nitrogen-fixing Bradyrhizobium aeschynomene sp. nov. isolated from nodules of Aeschynomene indica.</title>
        <authorList>
            <person name="Zhang Z."/>
        </authorList>
    </citation>
    <scope>NUCLEOTIDE SEQUENCE</scope>
    <source>
        <strain evidence="6">83012</strain>
    </source>
</reference>
<evidence type="ECO:0000256" key="1">
    <source>
        <dbReference type="ARBA" id="ARBA00023015"/>
    </source>
</evidence>
<evidence type="ECO:0000313" key="7">
    <source>
        <dbReference type="Proteomes" id="UP000886476"/>
    </source>
</evidence>
<dbReference type="Gene3D" id="1.10.10.10">
    <property type="entry name" value="Winged helix-like DNA-binding domain superfamily/Winged helix DNA-binding domain"/>
    <property type="match status" value="1"/>
</dbReference>
<dbReference type="InterPro" id="IPR018490">
    <property type="entry name" value="cNMP-bd_dom_sf"/>
</dbReference>
<evidence type="ECO:0000259" key="4">
    <source>
        <dbReference type="PROSITE" id="PS50042"/>
    </source>
</evidence>
<dbReference type="InterPro" id="IPR050397">
    <property type="entry name" value="Env_Response_Regulators"/>
</dbReference>
<organism evidence="6 7">
    <name type="scientific">Bradyrhizobium aeschynomenes</name>
    <dbReference type="NCBI Taxonomy" id="2734909"/>
    <lineage>
        <taxon>Bacteria</taxon>
        <taxon>Pseudomonadati</taxon>
        <taxon>Pseudomonadota</taxon>
        <taxon>Alphaproteobacteria</taxon>
        <taxon>Hyphomicrobiales</taxon>
        <taxon>Nitrobacteraceae</taxon>
        <taxon>Bradyrhizobium</taxon>
    </lineage>
</organism>
<dbReference type="Gene3D" id="2.60.120.10">
    <property type="entry name" value="Jelly Rolls"/>
    <property type="match status" value="1"/>
</dbReference>
<evidence type="ECO:0000313" key="6">
    <source>
        <dbReference type="EMBL" id="NPU68318.1"/>
    </source>
</evidence>
<evidence type="ECO:0000259" key="5">
    <source>
        <dbReference type="PROSITE" id="PS51063"/>
    </source>
</evidence>
<protein>
    <submittedName>
        <fullName evidence="6">Crp/Fnr family transcriptional regulator</fullName>
    </submittedName>
</protein>
<dbReference type="InterPro" id="IPR012318">
    <property type="entry name" value="HTH_CRP"/>
</dbReference>
<dbReference type="SMART" id="SM00100">
    <property type="entry name" value="cNMP"/>
    <property type="match status" value="1"/>
</dbReference>
<feature type="domain" description="Cyclic nucleotide-binding" evidence="4">
    <location>
        <begin position="43"/>
        <end position="146"/>
    </location>
</feature>
<keyword evidence="7" id="KW-1185">Reference proteome</keyword>
<dbReference type="Proteomes" id="UP000886476">
    <property type="component" value="Unassembled WGS sequence"/>
</dbReference>
<keyword evidence="3" id="KW-0804">Transcription</keyword>
<dbReference type="Pfam" id="PF13545">
    <property type="entry name" value="HTH_Crp_2"/>
    <property type="match status" value="1"/>
</dbReference>
<keyword evidence="1" id="KW-0805">Transcription regulation</keyword>
<dbReference type="PROSITE" id="PS50042">
    <property type="entry name" value="CNMP_BINDING_3"/>
    <property type="match status" value="1"/>
</dbReference>
<dbReference type="InterPro" id="IPR000595">
    <property type="entry name" value="cNMP-bd_dom"/>
</dbReference>
<dbReference type="RefSeq" id="WP_172113387.1">
    <property type="nucleotide sequence ID" value="NZ_JABFDM010000018.1"/>
</dbReference>
<dbReference type="InterPro" id="IPR036388">
    <property type="entry name" value="WH-like_DNA-bd_sf"/>
</dbReference>
<dbReference type="Pfam" id="PF00027">
    <property type="entry name" value="cNMP_binding"/>
    <property type="match status" value="1"/>
</dbReference>